<feature type="chain" id="PRO_5003579131" description="J domain-containing protein" evidence="1">
    <location>
        <begin position="22"/>
        <end position="151"/>
    </location>
</feature>
<dbReference type="InterPro" id="IPR018253">
    <property type="entry name" value="DnaJ_domain_CS"/>
</dbReference>
<evidence type="ECO:0000256" key="1">
    <source>
        <dbReference type="SAM" id="SignalP"/>
    </source>
</evidence>
<evidence type="ECO:0000313" key="4">
    <source>
        <dbReference type="Proteomes" id="UP000007875"/>
    </source>
</evidence>
<evidence type="ECO:0000259" key="2">
    <source>
        <dbReference type="PROSITE" id="PS50076"/>
    </source>
</evidence>
<dbReference type="Proteomes" id="UP000007875">
    <property type="component" value="Unassembled WGS sequence"/>
</dbReference>
<dbReference type="Ensembl" id="ENSCSAVT00000014421.1">
    <property type="protein sequence ID" value="ENSCSAVP00000014256.1"/>
    <property type="gene ID" value="ENSCSAVG00000008354.1"/>
</dbReference>
<dbReference type="PRINTS" id="PR00625">
    <property type="entry name" value="JDOMAIN"/>
</dbReference>
<dbReference type="CDD" id="cd06257">
    <property type="entry name" value="DnaJ"/>
    <property type="match status" value="1"/>
</dbReference>
<keyword evidence="1" id="KW-0732">Signal</keyword>
<feature type="signal peptide" evidence="1">
    <location>
        <begin position="1"/>
        <end position="21"/>
    </location>
</feature>
<dbReference type="STRING" id="51511.ENSCSAVP00000014256"/>
<dbReference type="InterPro" id="IPR052448">
    <property type="entry name" value="DnaJ_C16_autophagy_reg"/>
</dbReference>
<dbReference type="HOGENOM" id="CLU_1735550_0_0_1"/>
<dbReference type="Gene3D" id="1.10.287.110">
    <property type="entry name" value="DnaJ domain"/>
    <property type="match status" value="1"/>
</dbReference>
<dbReference type="eggNOG" id="KOG0715">
    <property type="taxonomic scope" value="Eukaryota"/>
</dbReference>
<dbReference type="GeneTree" id="ENSGT00940000172828"/>
<dbReference type="Pfam" id="PF00226">
    <property type="entry name" value="DnaJ"/>
    <property type="match status" value="1"/>
</dbReference>
<feature type="domain" description="J" evidence="2">
    <location>
        <begin position="23"/>
        <end position="87"/>
    </location>
</feature>
<dbReference type="InParanoid" id="H2Z9J1"/>
<keyword evidence="4" id="KW-1185">Reference proteome</keyword>
<reference evidence="3" key="2">
    <citation type="submission" date="2025-08" db="UniProtKB">
        <authorList>
            <consortium name="Ensembl"/>
        </authorList>
    </citation>
    <scope>IDENTIFICATION</scope>
</reference>
<dbReference type="PROSITE" id="PS50076">
    <property type="entry name" value="DNAJ_2"/>
    <property type="match status" value="1"/>
</dbReference>
<name>H2Z9J1_CIOSA</name>
<reference evidence="3" key="3">
    <citation type="submission" date="2025-09" db="UniProtKB">
        <authorList>
            <consortium name="Ensembl"/>
        </authorList>
    </citation>
    <scope>IDENTIFICATION</scope>
</reference>
<dbReference type="InterPro" id="IPR036869">
    <property type="entry name" value="J_dom_sf"/>
</dbReference>
<proteinExistence type="predicted"/>
<accession>H2Z9J1</accession>
<dbReference type="InterPro" id="IPR001623">
    <property type="entry name" value="DnaJ_domain"/>
</dbReference>
<dbReference type="PROSITE" id="PS00636">
    <property type="entry name" value="DNAJ_1"/>
    <property type="match status" value="1"/>
</dbReference>
<dbReference type="AlphaFoldDB" id="H2Z9J1"/>
<dbReference type="SUPFAM" id="SSF46565">
    <property type="entry name" value="Chaperone J-domain"/>
    <property type="match status" value="1"/>
</dbReference>
<organism evidence="3 4">
    <name type="scientific">Ciona savignyi</name>
    <name type="common">Pacific transparent sea squirt</name>
    <dbReference type="NCBI Taxonomy" id="51511"/>
    <lineage>
        <taxon>Eukaryota</taxon>
        <taxon>Metazoa</taxon>
        <taxon>Chordata</taxon>
        <taxon>Tunicata</taxon>
        <taxon>Ascidiacea</taxon>
        <taxon>Phlebobranchia</taxon>
        <taxon>Cionidae</taxon>
        <taxon>Ciona</taxon>
    </lineage>
</organism>
<protein>
    <recommendedName>
        <fullName evidence="2">J domain-containing protein</fullName>
    </recommendedName>
</protein>
<dbReference type="PANTHER" id="PTHR44303:SF2">
    <property type="entry name" value="DNAJ HOMOLOG SUBFAMILY C MEMBER 16"/>
    <property type="match status" value="1"/>
</dbReference>
<dbReference type="SMART" id="SM00271">
    <property type="entry name" value="DnaJ"/>
    <property type="match status" value="1"/>
</dbReference>
<sequence length="151" mass="17966">MRILHHCSLIIVLFIIRSSFCFDPYAILNVGKSAKLPEIRKSYKQLVKEWHPDKNNAKDAQDKFIQIQQAYEILSNEEKRSQYDQQGFTDDNTQQWNKPRNQHFRFSDFFGNEYFEYGHDSGSARSISTYKFYHQVLPDSDHTPQVIYVYS</sequence>
<reference evidence="4" key="1">
    <citation type="submission" date="2003-08" db="EMBL/GenBank/DDBJ databases">
        <authorList>
            <person name="Birren B."/>
            <person name="Nusbaum C."/>
            <person name="Abebe A."/>
            <person name="Abouelleil A."/>
            <person name="Adekoya E."/>
            <person name="Ait-zahra M."/>
            <person name="Allen N."/>
            <person name="Allen T."/>
            <person name="An P."/>
            <person name="Anderson M."/>
            <person name="Anderson S."/>
            <person name="Arachchi H."/>
            <person name="Armbruster J."/>
            <person name="Bachantsang P."/>
            <person name="Baldwin J."/>
            <person name="Barry A."/>
            <person name="Bayul T."/>
            <person name="Blitshsteyn B."/>
            <person name="Bloom T."/>
            <person name="Blye J."/>
            <person name="Boguslavskiy L."/>
            <person name="Borowsky M."/>
            <person name="Boukhgalter B."/>
            <person name="Brunache A."/>
            <person name="Butler J."/>
            <person name="Calixte N."/>
            <person name="Calvo S."/>
            <person name="Camarata J."/>
            <person name="Campo K."/>
            <person name="Chang J."/>
            <person name="Cheshatsang Y."/>
            <person name="Citroen M."/>
            <person name="Collymore A."/>
            <person name="Considine T."/>
            <person name="Cook A."/>
            <person name="Cooke P."/>
            <person name="Corum B."/>
            <person name="Cuomo C."/>
            <person name="David R."/>
            <person name="Dawoe T."/>
            <person name="Degray S."/>
            <person name="Dodge S."/>
            <person name="Dooley K."/>
            <person name="Dorje P."/>
            <person name="Dorjee K."/>
            <person name="Dorris L."/>
            <person name="Duffey N."/>
            <person name="Dupes A."/>
            <person name="Elkins T."/>
            <person name="Engels R."/>
            <person name="Erickson J."/>
            <person name="Farina A."/>
            <person name="Faro S."/>
            <person name="Ferreira P."/>
            <person name="Fischer H."/>
            <person name="Fitzgerald M."/>
            <person name="Foley K."/>
            <person name="Gage D."/>
            <person name="Galagan J."/>
            <person name="Gearin G."/>
            <person name="Gnerre S."/>
            <person name="Gnirke A."/>
            <person name="Goyette A."/>
            <person name="Graham J."/>
            <person name="Grandbois E."/>
            <person name="Gyaltsen K."/>
            <person name="Hafez N."/>
            <person name="Hagopian D."/>
            <person name="Hagos B."/>
            <person name="Hall J."/>
            <person name="Hatcher B."/>
            <person name="Heller A."/>
            <person name="Higgins H."/>
            <person name="Honan T."/>
            <person name="Horn A."/>
            <person name="Houde N."/>
            <person name="Hughes L."/>
            <person name="Hulme W."/>
            <person name="Husby E."/>
            <person name="Iliev I."/>
            <person name="Jaffe D."/>
            <person name="Jones C."/>
            <person name="Kamal M."/>
            <person name="Kamat A."/>
            <person name="Kamvysselis M."/>
            <person name="Karlsson E."/>
            <person name="Kells C."/>
            <person name="Kieu A."/>
            <person name="Kisner P."/>
            <person name="Kodira C."/>
            <person name="Kulbokas E."/>
            <person name="Labutti K."/>
            <person name="Lama D."/>
            <person name="Landers T."/>
            <person name="Leger J."/>
            <person name="Levine S."/>
            <person name="Lewis D."/>
            <person name="Lewis T."/>
            <person name="Lindblad-toh K."/>
            <person name="Liu X."/>
            <person name="Lokyitsang T."/>
            <person name="Lokyitsang Y."/>
            <person name="Lucien O."/>
            <person name="Lui A."/>
            <person name="Ma L.J."/>
            <person name="Mabbitt R."/>
            <person name="Macdonald J."/>
            <person name="Maclean C."/>
            <person name="Major J."/>
            <person name="Manning J."/>
            <person name="Marabella R."/>
            <person name="Maru K."/>
            <person name="Matthews C."/>
            <person name="Mauceli E."/>
            <person name="Mccarthy M."/>
            <person name="Mcdonough S."/>
            <person name="Mcghee T."/>
            <person name="Meldrim J."/>
            <person name="Meneus L."/>
            <person name="Mesirov J."/>
            <person name="Mihalev A."/>
            <person name="Mihova T."/>
            <person name="Mikkelsen T."/>
            <person name="Mlenga V."/>
            <person name="Moru K."/>
            <person name="Mozes J."/>
            <person name="Mulrain L."/>
            <person name="Munson G."/>
            <person name="Naylor J."/>
            <person name="Newes C."/>
            <person name="Nguyen C."/>
            <person name="Nguyen N."/>
            <person name="Nguyen T."/>
            <person name="Nicol R."/>
            <person name="Nielsen C."/>
            <person name="Nizzari M."/>
            <person name="Norbu C."/>
            <person name="Norbu N."/>
            <person name="O'donnell P."/>
            <person name="Okoawo O."/>
            <person name="O'leary S."/>
            <person name="Omotosho B."/>
            <person name="O'neill K."/>
            <person name="Osman S."/>
            <person name="Parker S."/>
            <person name="Perrin D."/>
            <person name="Phunkhang P."/>
            <person name="Piqani B."/>
            <person name="Purcell S."/>
            <person name="Rachupka T."/>
            <person name="Ramasamy U."/>
            <person name="Rameau R."/>
            <person name="Ray V."/>
            <person name="Raymond C."/>
            <person name="Retta R."/>
            <person name="Richardson S."/>
            <person name="Rise C."/>
            <person name="Rodriguez J."/>
            <person name="Rogers J."/>
            <person name="Rogov P."/>
            <person name="Rutman M."/>
            <person name="Schupbach R."/>
            <person name="Seaman C."/>
            <person name="Settipalli S."/>
            <person name="Sharpe T."/>
            <person name="Sheridan J."/>
            <person name="Sherpa N."/>
            <person name="Shi J."/>
            <person name="Smirnov S."/>
            <person name="Smith C."/>
            <person name="Sougnez C."/>
            <person name="Spencer B."/>
            <person name="Stalker J."/>
            <person name="Stange-thomann N."/>
            <person name="Stavropoulos S."/>
            <person name="Stetson K."/>
            <person name="Stone C."/>
            <person name="Stone S."/>
            <person name="Stubbs M."/>
            <person name="Talamas J."/>
            <person name="Tchuinga P."/>
            <person name="Tenzing P."/>
            <person name="Tesfaye S."/>
            <person name="Theodore J."/>
            <person name="Thoulutsang Y."/>
            <person name="Topham K."/>
            <person name="Towey S."/>
            <person name="Tsamla T."/>
            <person name="Tsomo N."/>
            <person name="Vallee D."/>
            <person name="Vassiliev H."/>
            <person name="Venkataraman V."/>
            <person name="Vinson J."/>
            <person name="Vo A."/>
            <person name="Wade C."/>
            <person name="Wang S."/>
            <person name="Wangchuk T."/>
            <person name="Wangdi T."/>
            <person name="Whittaker C."/>
            <person name="Wilkinson J."/>
            <person name="Wu Y."/>
            <person name="Wyman D."/>
            <person name="Yadav S."/>
            <person name="Yang S."/>
            <person name="Yang X."/>
            <person name="Yeager S."/>
            <person name="Yee E."/>
            <person name="Young G."/>
            <person name="Zainoun J."/>
            <person name="Zembeck L."/>
            <person name="Zimmer A."/>
            <person name="Zody M."/>
            <person name="Lander E."/>
        </authorList>
    </citation>
    <scope>NUCLEOTIDE SEQUENCE [LARGE SCALE GENOMIC DNA]</scope>
</reference>
<evidence type="ECO:0000313" key="3">
    <source>
        <dbReference type="Ensembl" id="ENSCSAVP00000014256.1"/>
    </source>
</evidence>
<dbReference type="PANTHER" id="PTHR44303">
    <property type="entry name" value="DNAJ HOMOLOG SUBFAMILY C MEMBER 16"/>
    <property type="match status" value="1"/>
</dbReference>